<sequence length="261" mass="29441">MLKKAFGVDCLSDRQIFRWHQAFAAGPVGKMSTTRTALDINLHFRRQCETYITKTIVHEIVSESLGMRKVCAKLVPKMLTDDQKARRVETCQELLDTCEDNPAFLDDMRKPYLAFAPFDLVEAVTPICGDISIDLKRFLQEQVCLKFALRQEVVLKSISRATHNSASLLDLNAPFTIYWYVVTDFIIKVISLGSPQAIHHPIAAHCLIAAALVRSLQWRSCLLEIFDISDEAYIPGVSLAVPPYRYGGLGGINRRKKKQIS</sequence>
<dbReference type="EMBL" id="JAPWTK010000195">
    <property type="protein sequence ID" value="KAJ8946156.1"/>
    <property type="molecule type" value="Genomic_DNA"/>
</dbReference>
<dbReference type="Proteomes" id="UP001162162">
    <property type="component" value="Unassembled WGS sequence"/>
</dbReference>
<dbReference type="PANTHER" id="PTHR46060:SF1">
    <property type="entry name" value="MARINER MOS1 TRANSPOSASE-LIKE PROTEIN"/>
    <property type="match status" value="1"/>
</dbReference>
<dbReference type="InterPro" id="IPR052709">
    <property type="entry name" value="Transposase-MT_Hybrid"/>
</dbReference>
<proteinExistence type="predicted"/>
<name>A0AAV8Y4R9_9CUCU</name>
<accession>A0AAV8Y4R9</accession>
<dbReference type="AlphaFoldDB" id="A0AAV8Y4R9"/>
<evidence type="ECO:0000313" key="2">
    <source>
        <dbReference type="Proteomes" id="UP001162162"/>
    </source>
</evidence>
<keyword evidence="2" id="KW-1185">Reference proteome</keyword>
<reference evidence="1" key="1">
    <citation type="journal article" date="2023" name="Insect Mol. Biol.">
        <title>Genome sequencing provides insights into the evolution of gene families encoding plant cell wall-degrading enzymes in longhorned beetles.</title>
        <authorList>
            <person name="Shin N.R."/>
            <person name="Okamura Y."/>
            <person name="Kirsch R."/>
            <person name="Pauchet Y."/>
        </authorList>
    </citation>
    <scope>NUCLEOTIDE SEQUENCE</scope>
    <source>
        <strain evidence="1">AMC_N1</strain>
    </source>
</reference>
<comment type="caution">
    <text evidence="1">The sequence shown here is derived from an EMBL/GenBank/DDBJ whole genome shotgun (WGS) entry which is preliminary data.</text>
</comment>
<dbReference type="PANTHER" id="PTHR46060">
    <property type="entry name" value="MARINER MOS1 TRANSPOSASE-LIKE PROTEIN"/>
    <property type="match status" value="1"/>
</dbReference>
<gene>
    <name evidence="1" type="ORF">NQ318_004407</name>
</gene>
<evidence type="ECO:0000313" key="1">
    <source>
        <dbReference type="EMBL" id="KAJ8946156.1"/>
    </source>
</evidence>
<feature type="non-terminal residue" evidence="1">
    <location>
        <position position="261"/>
    </location>
</feature>
<protein>
    <submittedName>
        <fullName evidence="1">Uncharacterized protein</fullName>
    </submittedName>
</protein>
<organism evidence="1 2">
    <name type="scientific">Aromia moschata</name>
    <dbReference type="NCBI Taxonomy" id="1265417"/>
    <lineage>
        <taxon>Eukaryota</taxon>
        <taxon>Metazoa</taxon>
        <taxon>Ecdysozoa</taxon>
        <taxon>Arthropoda</taxon>
        <taxon>Hexapoda</taxon>
        <taxon>Insecta</taxon>
        <taxon>Pterygota</taxon>
        <taxon>Neoptera</taxon>
        <taxon>Endopterygota</taxon>
        <taxon>Coleoptera</taxon>
        <taxon>Polyphaga</taxon>
        <taxon>Cucujiformia</taxon>
        <taxon>Chrysomeloidea</taxon>
        <taxon>Cerambycidae</taxon>
        <taxon>Cerambycinae</taxon>
        <taxon>Callichromatini</taxon>
        <taxon>Aromia</taxon>
    </lineage>
</organism>